<dbReference type="SUPFAM" id="SSF51556">
    <property type="entry name" value="Metallo-dependent hydrolases"/>
    <property type="match status" value="1"/>
</dbReference>
<evidence type="ECO:0000256" key="7">
    <source>
        <dbReference type="NCBIfam" id="TIGR02967"/>
    </source>
</evidence>
<keyword evidence="4 8" id="KW-0479">Metal-binding</keyword>
<evidence type="ECO:0000259" key="9">
    <source>
        <dbReference type="Pfam" id="PF01979"/>
    </source>
</evidence>
<comment type="cofactor">
    <cofactor evidence="8">
        <name>Zn(2+)</name>
        <dbReference type="ChEBI" id="CHEBI:29105"/>
    </cofactor>
    <text evidence="8">Binds 1 zinc ion per subunit.</text>
</comment>
<dbReference type="Gene3D" id="2.30.40.10">
    <property type="entry name" value="Urease, subunit C, domain 1"/>
    <property type="match status" value="1"/>
</dbReference>
<gene>
    <name evidence="10" type="ORF">GCM10011352_17930</name>
</gene>
<dbReference type="SUPFAM" id="SSF51338">
    <property type="entry name" value="Composite domain of metallo-dependent hydrolases"/>
    <property type="match status" value="1"/>
</dbReference>
<dbReference type="InterPro" id="IPR011059">
    <property type="entry name" value="Metal-dep_hydrolase_composite"/>
</dbReference>
<comment type="pathway">
    <text evidence="1 8">Purine metabolism; guanine degradation; xanthine from guanine: step 1/1.</text>
</comment>
<evidence type="ECO:0000256" key="4">
    <source>
        <dbReference type="ARBA" id="ARBA00022723"/>
    </source>
</evidence>
<keyword evidence="6 8" id="KW-0862">Zinc</keyword>
<dbReference type="RefSeq" id="WP_188747437.1">
    <property type="nucleotide sequence ID" value="NZ_BMIJ01000003.1"/>
</dbReference>
<proteinExistence type="inferred from homology"/>
<dbReference type="Proteomes" id="UP000629025">
    <property type="component" value="Unassembled WGS sequence"/>
</dbReference>
<dbReference type="NCBIfam" id="TIGR02967">
    <property type="entry name" value="guan_deamin"/>
    <property type="match status" value="1"/>
</dbReference>
<dbReference type="InterPro" id="IPR051607">
    <property type="entry name" value="Metallo-dep_hydrolases"/>
</dbReference>
<dbReference type="Pfam" id="PF01979">
    <property type="entry name" value="Amidohydro_1"/>
    <property type="match status" value="1"/>
</dbReference>
<keyword evidence="11" id="KW-1185">Reference proteome</keyword>
<protein>
    <recommendedName>
        <fullName evidence="3 7">Guanine deaminase</fullName>
        <shortName evidence="8">Guanase</shortName>
        <ecNumber evidence="3 7">3.5.4.3</ecNumber>
    </recommendedName>
    <alternativeName>
        <fullName evidence="8">Guanine aminohydrolase</fullName>
    </alternativeName>
</protein>
<dbReference type="InterPro" id="IPR006680">
    <property type="entry name" value="Amidohydro-rel"/>
</dbReference>
<evidence type="ECO:0000256" key="5">
    <source>
        <dbReference type="ARBA" id="ARBA00022801"/>
    </source>
</evidence>
<dbReference type="PANTHER" id="PTHR11271:SF6">
    <property type="entry name" value="GUANINE DEAMINASE"/>
    <property type="match status" value="1"/>
</dbReference>
<evidence type="ECO:0000313" key="10">
    <source>
        <dbReference type="EMBL" id="GGB92284.1"/>
    </source>
</evidence>
<dbReference type="InterPro" id="IPR014311">
    <property type="entry name" value="Guanine_deaminase"/>
</dbReference>
<dbReference type="InterPro" id="IPR032466">
    <property type="entry name" value="Metal_Hydrolase"/>
</dbReference>
<sequence>MSSDKAIRGQLLYFVDDPATAGEAAWVYHADGIIWIESGRIRLADDAQQVLPHLPRGTEIDVLEHHLLVPGFIDTHIHYPQTEMVAAYGERLLEWLETYTFPVESKFSDPDYAAEIATIFLDELLRNGTTTALVFGTVHPESVDAFFSEAQRRKLRMIAGKVMMDRNAPEYICDEAEQSYRDSKALIQRWHGIDRLQYAVTPRFAPTSSDRQLALAGRLLREHPGLYLHTHLAENPEECAWVAELFPHSKHYLDVYDRAGLLTRRSVFAHGIHLCDDSCKRLSDTGAAIAHCPTSNLFLGSGLFELDRLTERGVNIGMGTDVGGGTSFSMLQTLADAYKIQQLRGRKLDPFRALYLATLGGARALDLEDKIGSFRSGCEADLVALDLHATPFLKFRTARCRSLFEMLFVLNTLGDDRAIARTWILGEVAHSREV</sequence>
<reference evidence="11" key="1">
    <citation type="journal article" date="2019" name="Int. J. Syst. Evol. Microbiol.">
        <title>The Global Catalogue of Microorganisms (GCM) 10K type strain sequencing project: providing services to taxonomists for standard genome sequencing and annotation.</title>
        <authorList>
            <consortium name="The Broad Institute Genomics Platform"/>
            <consortium name="The Broad Institute Genome Sequencing Center for Infectious Disease"/>
            <person name="Wu L."/>
            <person name="Ma J."/>
        </authorList>
    </citation>
    <scope>NUCLEOTIDE SEQUENCE [LARGE SCALE GENOMIC DNA]</scope>
    <source>
        <strain evidence="11">CGMCC 1.15341</strain>
    </source>
</reference>
<comment type="similarity">
    <text evidence="2 8">Belongs to the metallo-dependent hydrolases superfamily. ATZ/TRZ family.</text>
</comment>
<evidence type="ECO:0000256" key="1">
    <source>
        <dbReference type="ARBA" id="ARBA00004984"/>
    </source>
</evidence>
<evidence type="ECO:0000313" key="11">
    <source>
        <dbReference type="Proteomes" id="UP000629025"/>
    </source>
</evidence>
<name>A0ABQ1KDJ5_9GAMM</name>
<organism evidence="10 11">
    <name type="scientific">Marinobacterium zhoushanense</name>
    <dbReference type="NCBI Taxonomy" id="1679163"/>
    <lineage>
        <taxon>Bacteria</taxon>
        <taxon>Pseudomonadati</taxon>
        <taxon>Pseudomonadota</taxon>
        <taxon>Gammaproteobacteria</taxon>
        <taxon>Oceanospirillales</taxon>
        <taxon>Oceanospirillaceae</taxon>
        <taxon>Marinobacterium</taxon>
    </lineage>
</organism>
<evidence type="ECO:0000256" key="6">
    <source>
        <dbReference type="ARBA" id="ARBA00022833"/>
    </source>
</evidence>
<feature type="domain" description="Amidohydrolase-related" evidence="9">
    <location>
        <begin position="68"/>
        <end position="428"/>
    </location>
</feature>
<evidence type="ECO:0000256" key="8">
    <source>
        <dbReference type="RuleBase" id="RU366009"/>
    </source>
</evidence>
<keyword evidence="5 8" id="KW-0378">Hydrolase</keyword>
<accession>A0ABQ1KDJ5</accession>
<dbReference type="PANTHER" id="PTHR11271">
    <property type="entry name" value="GUANINE DEAMINASE"/>
    <property type="match status" value="1"/>
</dbReference>
<dbReference type="EMBL" id="BMIJ01000003">
    <property type="protein sequence ID" value="GGB92284.1"/>
    <property type="molecule type" value="Genomic_DNA"/>
</dbReference>
<dbReference type="Gene3D" id="3.20.20.140">
    <property type="entry name" value="Metal-dependent hydrolases"/>
    <property type="match status" value="1"/>
</dbReference>
<comment type="function">
    <text evidence="8">Catalyzes the hydrolytic deamination of guanine, producing xanthine and ammonia.</text>
</comment>
<comment type="catalytic activity">
    <reaction evidence="8">
        <text>guanine + H2O + H(+) = xanthine + NH4(+)</text>
        <dbReference type="Rhea" id="RHEA:14665"/>
        <dbReference type="ChEBI" id="CHEBI:15377"/>
        <dbReference type="ChEBI" id="CHEBI:15378"/>
        <dbReference type="ChEBI" id="CHEBI:16235"/>
        <dbReference type="ChEBI" id="CHEBI:17712"/>
        <dbReference type="ChEBI" id="CHEBI:28938"/>
        <dbReference type="EC" id="3.5.4.3"/>
    </reaction>
</comment>
<comment type="caution">
    <text evidence="10">The sequence shown here is derived from an EMBL/GenBank/DDBJ whole genome shotgun (WGS) entry which is preliminary data.</text>
</comment>
<dbReference type="NCBIfam" id="NF006679">
    <property type="entry name" value="PRK09228.1"/>
    <property type="match status" value="1"/>
</dbReference>
<dbReference type="CDD" id="cd01303">
    <property type="entry name" value="GDEase"/>
    <property type="match status" value="1"/>
</dbReference>
<evidence type="ECO:0000256" key="3">
    <source>
        <dbReference type="ARBA" id="ARBA00012781"/>
    </source>
</evidence>
<dbReference type="EC" id="3.5.4.3" evidence="3 7"/>
<evidence type="ECO:0000256" key="2">
    <source>
        <dbReference type="ARBA" id="ARBA00006745"/>
    </source>
</evidence>